<evidence type="ECO:0000256" key="1">
    <source>
        <dbReference type="SAM" id="Phobius"/>
    </source>
</evidence>
<keyword evidence="1" id="KW-0472">Membrane</keyword>
<feature type="transmembrane region" description="Helical" evidence="1">
    <location>
        <begin position="14"/>
        <end position="32"/>
    </location>
</feature>
<keyword evidence="1" id="KW-1133">Transmembrane helix</keyword>
<dbReference type="Pfam" id="PF04240">
    <property type="entry name" value="Caroten_synth"/>
    <property type="match status" value="1"/>
</dbReference>
<feature type="transmembrane region" description="Helical" evidence="1">
    <location>
        <begin position="221"/>
        <end position="242"/>
    </location>
</feature>
<organism evidence="2 3">
    <name type="scientific">Catellatospora citrea</name>
    <dbReference type="NCBI Taxonomy" id="53366"/>
    <lineage>
        <taxon>Bacteria</taxon>
        <taxon>Bacillati</taxon>
        <taxon>Actinomycetota</taxon>
        <taxon>Actinomycetes</taxon>
        <taxon>Micromonosporales</taxon>
        <taxon>Micromonosporaceae</taxon>
        <taxon>Catellatospora</taxon>
    </lineage>
</organism>
<keyword evidence="3" id="KW-1185">Reference proteome</keyword>
<dbReference type="PANTHER" id="PTHR39419:SF1">
    <property type="entry name" value="SLL0814 PROTEIN"/>
    <property type="match status" value="1"/>
</dbReference>
<comment type="caution">
    <text evidence="2">The sequence shown here is derived from an EMBL/GenBank/DDBJ whole genome shotgun (WGS) entry which is preliminary data.</text>
</comment>
<feature type="transmembrane region" description="Helical" evidence="1">
    <location>
        <begin position="137"/>
        <end position="156"/>
    </location>
</feature>
<dbReference type="RefSeq" id="WP_170213238.1">
    <property type="nucleotide sequence ID" value="NZ_BONH01000070.1"/>
</dbReference>
<accession>A0A8J3KXM9</accession>
<evidence type="ECO:0008006" key="4">
    <source>
        <dbReference type="Google" id="ProtNLM"/>
    </source>
</evidence>
<dbReference type="EMBL" id="BONH01000070">
    <property type="protein sequence ID" value="GIG03090.1"/>
    <property type="molecule type" value="Genomic_DNA"/>
</dbReference>
<gene>
    <name evidence="2" type="ORF">Cci01nite_81830</name>
</gene>
<dbReference type="InterPro" id="IPR007354">
    <property type="entry name" value="CruF-like"/>
</dbReference>
<dbReference type="AlphaFoldDB" id="A0A8J3KXM9"/>
<feature type="transmembrane region" description="Helical" evidence="1">
    <location>
        <begin position="66"/>
        <end position="85"/>
    </location>
</feature>
<proteinExistence type="predicted"/>
<evidence type="ECO:0000313" key="2">
    <source>
        <dbReference type="EMBL" id="GIG03090.1"/>
    </source>
</evidence>
<evidence type="ECO:0000313" key="3">
    <source>
        <dbReference type="Proteomes" id="UP000659904"/>
    </source>
</evidence>
<sequence>MHPSPVNARPGRSWTLWLLAGAVATDAVVTFVPLPLPGLVLTMLSLLAELVFAVAHGLLYYRARGIAVFAVLTLAVSNLAENLGVLTGVPFGHYHYSDELGPKLALVPVLIGPAYFAIGYMAWAIATILLGEVRRGSGWLVTIGTPLVASFVMVAWDLSMDPQSSTLRGRWTWEDGGGFFGVPLSNFLGWSITVYLFYQLFALYQRWRGADSQYLGKAPRLYWLLPAVAYAVVALDYVVTYLGGGHDGVAPQVTDAAGRVWHAIDVYETSALMAIYLMLFLSLLAALRVAQRDTTRPPVRALVAPVDEEKVDSVAGKSC</sequence>
<protein>
    <recommendedName>
        <fullName evidence="4">Carotenoid biosynthesis protein</fullName>
    </recommendedName>
</protein>
<feature type="transmembrane region" description="Helical" evidence="1">
    <location>
        <begin position="271"/>
        <end position="290"/>
    </location>
</feature>
<name>A0A8J3KXM9_9ACTN</name>
<dbReference type="PANTHER" id="PTHR39419">
    <property type="entry name" value="SLL0814 PROTEIN"/>
    <property type="match status" value="1"/>
</dbReference>
<dbReference type="Proteomes" id="UP000659904">
    <property type="component" value="Unassembled WGS sequence"/>
</dbReference>
<keyword evidence="1" id="KW-0812">Transmembrane</keyword>
<feature type="transmembrane region" description="Helical" evidence="1">
    <location>
        <begin position="38"/>
        <end position="59"/>
    </location>
</feature>
<feature type="transmembrane region" description="Helical" evidence="1">
    <location>
        <begin position="176"/>
        <end position="201"/>
    </location>
</feature>
<reference evidence="2 3" key="1">
    <citation type="submission" date="2021-01" db="EMBL/GenBank/DDBJ databases">
        <title>Whole genome shotgun sequence of Catellatospora citrea NBRC 14495.</title>
        <authorList>
            <person name="Komaki H."/>
            <person name="Tamura T."/>
        </authorList>
    </citation>
    <scope>NUCLEOTIDE SEQUENCE [LARGE SCALE GENOMIC DNA]</scope>
    <source>
        <strain evidence="2 3">NBRC 14495</strain>
    </source>
</reference>
<feature type="transmembrane region" description="Helical" evidence="1">
    <location>
        <begin position="105"/>
        <end position="130"/>
    </location>
</feature>